<dbReference type="Proteomes" id="UP000199440">
    <property type="component" value="Unassembled WGS sequence"/>
</dbReference>
<dbReference type="EMBL" id="FNGV01000003">
    <property type="protein sequence ID" value="SDL81089.1"/>
    <property type="molecule type" value="Genomic_DNA"/>
</dbReference>
<evidence type="ECO:0000313" key="1">
    <source>
        <dbReference type="EMBL" id="SDL81089.1"/>
    </source>
</evidence>
<reference evidence="1 2" key="1">
    <citation type="submission" date="2016-10" db="EMBL/GenBank/DDBJ databases">
        <authorList>
            <person name="de Groot N.N."/>
        </authorList>
    </citation>
    <scope>NUCLEOTIDE SEQUENCE [LARGE SCALE GENOMIC DNA]</scope>
    <source>
        <strain evidence="1 2">DSM 19886</strain>
    </source>
</reference>
<sequence>MPFGNGFRNTVNPPEKTSINSNALQKLTFVKRFLASDIHTTSFVKDVLMKLPKGILK</sequence>
<name>A0A1G9N3K1_9FLAO</name>
<protein>
    <submittedName>
        <fullName evidence="1">Uncharacterized protein</fullName>
    </submittedName>
</protein>
<gene>
    <name evidence="1" type="ORF">SAMN04488514_10318</name>
</gene>
<accession>A0A1G9N3K1</accession>
<dbReference type="STRING" id="192904.SAMN04488514_10318"/>
<dbReference type="AlphaFoldDB" id="A0A1G9N3K1"/>
<proteinExistence type="predicted"/>
<organism evidence="1 2">
    <name type="scientific">Kriegella aquimaris</name>
    <dbReference type="NCBI Taxonomy" id="192904"/>
    <lineage>
        <taxon>Bacteria</taxon>
        <taxon>Pseudomonadati</taxon>
        <taxon>Bacteroidota</taxon>
        <taxon>Flavobacteriia</taxon>
        <taxon>Flavobacteriales</taxon>
        <taxon>Flavobacteriaceae</taxon>
        <taxon>Kriegella</taxon>
    </lineage>
</organism>
<evidence type="ECO:0000313" key="2">
    <source>
        <dbReference type="Proteomes" id="UP000199440"/>
    </source>
</evidence>
<keyword evidence="2" id="KW-1185">Reference proteome</keyword>